<dbReference type="AlphaFoldDB" id="A0AAN9LNE7"/>
<organism evidence="2 3">
    <name type="scientific">Canavalia gladiata</name>
    <name type="common">Sword bean</name>
    <name type="synonym">Dolichos gladiatus</name>
    <dbReference type="NCBI Taxonomy" id="3824"/>
    <lineage>
        <taxon>Eukaryota</taxon>
        <taxon>Viridiplantae</taxon>
        <taxon>Streptophyta</taxon>
        <taxon>Embryophyta</taxon>
        <taxon>Tracheophyta</taxon>
        <taxon>Spermatophyta</taxon>
        <taxon>Magnoliopsida</taxon>
        <taxon>eudicotyledons</taxon>
        <taxon>Gunneridae</taxon>
        <taxon>Pentapetalae</taxon>
        <taxon>rosids</taxon>
        <taxon>fabids</taxon>
        <taxon>Fabales</taxon>
        <taxon>Fabaceae</taxon>
        <taxon>Papilionoideae</taxon>
        <taxon>50 kb inversion clade</taxon>
        <taxon>NPAAA clade</taxon>
        <taxon>indigoferoid/millettioid clade</taxon>
        <taxon>Phaseoleae</taxon>
        <taxon>Canavalia</taxon>
    </lineage>
</organism>
<proteinExistence type="predicted"/>
<gene>
    <name evidence="2" type="ORF">VNO77_19927</name>
</gene>
<comment type="caution">
    <text evidence="2">The sequence shown here is derived from an EMBL/GenBank/DDBJ whole genome shotgun (WGS) entry which is preliminary data.</text>
</comment>
<evidence type="ECO:0000313" key="3">
    <source>
        <dbReference type="Proteomes" id="UP001367508"/>
    </source>
</evidence>
<reference evidence="2 3" key="1">
    <citation type="submission" date="2024-01" db="EMBL/GenBank/DDBJ databases">
        <title>The genomes of 5 underutilized Papilionoideae crops provide insights into root nodulation and disease resistanc.</title>
        <authorList>
            <person name="Jiang F."/>
        </authorList>
    </citation>
    <scope>NUCLEOTIDE SEQUENCE [LARGE SCALE GENOMIC DNA]</scope>
    <source>
        <strain evidence="2">LVBAO_FW01</strain>
        <tissue evidence="2">Leaves</tissue>
    </source>
</reference>
<keyword evidence="3" id="KW-1185">Reference proteome</keyword>
<sequence length="219" mass="25188">MKLLGALINPGIPAKASYTRDKIDFLDAFKMCFHGCSVLVRNIRAPSPSPKGSPSPQFLRKRWVGFMFHSRHIGGNRPITRLALCLEELARKENPRDEVVTPRKGHAWRFLYIHRNATSYRASSRKAQFSYTFVDPASRQQRSASNYRMLWRLSLRKLEVRLRLPKSANSFSTQNYTPQPASPRSNGRFSSANSKGEHNLCQLMIQEERHVSHFPWAFG</sequence>
<dbReference type="EMBL" id="JAYMYQ010000004">
    <property type="protein sequence ID" value="KAK7339270.1"/>
    <property type="molecule type" value="Genomic_DNA"/>
</dbReference>
<protein>
    <submittedName>
        <fullName evidence="2">Uncharacterized protein</fullName>
    </submittedName>
</protein>
<dbReference type="Proteomes" id="UP001367508">
    <property type="component" value="Unassembled WGS sequence"/>
</dbReference>
<accession>A0AAN9LNE7</accession>
<feature type="region of interest" description="Disordered" evidence="1">
    <location>
        <begin position="170"/>
        <end position="193"/>
    </location>
</feature>
<evidence type="ECO:0000256" key="1">
    <source>
        <dbReference type="SAM" id="MobiDB-lite"/>
    </source>
</evidence>
<evidence type="ECO:0000313" key="2">
    <source>
        <dbReference type="EMBL" id="KAK7339270.1"/>
    </source>
</evidence>
<name>A0AAN9LNE7_CANGL</name>